<proteinExistence type="inferred from homology"/>
<evidence type="ECO:0000256" key="10">
    <source>
        <dbReference type="RuleBase" id="RU363034"/>
    </source>
</evidence>
<dbReference type="InterPro" id="IPR043504">
    <property type="entry name" value="Peptidase_S1_PA_chymotrypsin"/>
</dbReference>
<evidence type="ECO:0000259" key="11">
    <source>
        <dbReference type="PROSITE" id="PS50240"/>
    </source>
</evidence>
<organism evidence="12 13">
    <name type="scientific">Orchesella cincta</name>
    <name type="common">Springtail</name>
    <name type="synonym">Podura cincta</name>
    <dbReference type="NCBI Taxonomy" id="48709"/>
    <lineage>
        <taxon>Eukaryota</taxon>
        <taxon>Metazoa</taxon>
        <taxon>Ecdysozoa</taxon>
        <taxon>Arthropoda</taxon>
        <taxon>Hexapoda</taxon>
        <taxon>Collembola</taxon>
        <taxon>Entomobryomorpha</taxon>
        <taxon>Entomobryoidea</taxon>
        <taxon>Orchesellidae</taxon>
        <taxon>Orchesellinae</taxon>
        <taxon>Orchesella</taxon>
    </lineage>
</organism>
<name>A0A1D2N623_ORCCI</name>
<evidence type="ECO:0000256" key="6">
    <source>
        <dbReference type="ARBA" id="ARBA00022825"/>
    </source>
</evidence>
<dbReference type="Gene3D" id="2.40.10.10">
    <property type="entry name" value="Trypsin-like serine proteases"/>
    <property type="match status" value="1"/>
</dbReference>
<dbReference type="AlphaFoldDB" id="A0A1D2N623"/>
<evidence type="ECO:0000313" key="13">
    <source>
        <dbReference type="Proteomes" id="UP000094527"/>
    </source>
</evidence>
<dbReference type="SMART" id="SM00020">
    <property type="entry name" value="Tryp_SPc"/>
    <property type="match status" value="1"/>
</dbReference>
<protein>
    <submittedName>
        <fullName evidence="12">Venom serine protease Bi-VSP</fullName>
    </submittedName>
</protein>
<comment type="caution">
    <text evidence="12">The sequence shown here is derived from an EMBL/GenBank/DDBJ whole genome shotgun (WGS) entry which is preliminary data.</text>
</comment>
<dbReference type="STRING" id="48709.A0A1D2N623"/>
<dbReference type="Proteomes" id="UP000094527">
    <property type="component" value="Unassembled WGS sequence"/>
</dbReference>
<comment type="subcellular location">
    <subcellularLocation>
        <location evidence="1">Secreted</location>
    </subcellularLocation>
</comment>
<sequence>MNSLRSKNNYTNNINIHPHEMLKKKQQVRQQFVWLSSRETSNMSLKNLLKMVRQGFWYQSRISFISLSVLILMMTQVSSRNSSDVINEKAFDFLSFFTTTTTVTPAGSPTPPSQGNFKCKCGTKSQPLKIIDGTLSKQNAWPWVAAMVTTSNNVRRIYCGASVITTKYLLTAAHCVYLGFNTLTVIVGTNNLNDNGALEYQIASKYIHPKFNPITLEDDIALVELESRITFSEKVFPICLTPQVGVPFANKSAIVAGWGRTSTAIIDSYTTMQRQAVISVFSKKECQARYKNVTAIPLKDITDSKLCASGSTNNRGSCQGDSGSPLFLLKKGSTDSYLQIGIVSAGNETCANSKYPGIYTRVSRYTKWIQKVLLGETFCM</sequence>
<dbReference type="OrthoDB" id="6380398at2759"/>
<dbReference type="InterPro" id="IPR018114">
    <property type="entry name" value="TRYPSIN_HIS"/>
</dbReference>
<evidence type="ECO:0000256" key="2">
    <source>
        <dbReference type="ARBA" id="ARBA00022525"/>
    </source>
</evidence>
<evidence type="ECO:0000256" key="5">
    <source>
        <dbReference type="ARBA" id="ARBA00022801"/>
    </source>
</evidence>
<evidence type="ECO:0000256" key="3">
    <source>
        <dbReference type="ARBA" id="ARBA00022670"/>
    </source>
</evidence>
<dbReference type="InterPro" id="IPR001314">
    <property type="entry name" value="Peptidase_S1A"/>
</dbReference>
<keyword evidence="8" id="KW-1015">Disulfide bond</keyword>
<comment type="similarity">
    <text evidence="9">Belongs to the peptidase S1 family. CLIP subfamily.</text>
</comment>
<keyword evidence="13" id="KW-1185">Reference proteome</keyword>
<dbReference type="PANTHER" id="PTHR24256">
    <property type="entry name" value="TRYPTASE-RELATED"/>
    <property type="match status" value="1"/>
</dbReference>
<evidence type="ECO:0000256" key="9">
    <source>
        <dbReference type="ARBA" id="ARBA00024195"/>
    </source>
</evidence>
<keyword evidence="3 10" id="KW-0645">Protease</keyword>
<evidence type="ECO:0000256" key="7">
    <source>
        <dbReference type="ARBA" id="ARBA00023145"/>
    </source>
</evidence>
<dbReference type="CDD" id="cd00190">
    <property type="entry name" value="Tryp_SPc"/>
    <property type="match status" value="1"/>
</dbReference>
<reference evidence="12 13" key="1">
    <citation type="journal article" date="2016" name="Genome Biol. Evol.">
        <title>Gene Family Evolution Reflects Adaptation to Soil Environmental Stressors in the Genome of the Collembolan Orchesella cincta.</title>
        <authorList>
            <person name="Faddeeva-Vakhrusheva A."/>
            <person name="Derks M.F."/>
            <person name="Anvar S.Y."/>
            <person name="Agamennone V."/>
            <person name="Suring W."/>
            <person name="Smit S."/>
            <person name="van Straalen N.M."/>
            <person name="Roelofs D."/>
        </authorList>
    </citation>
    <scope>NUCLEOTIDE SEQUENCE [LARGE SCALE GENOMIC DNA]</scope>
    <source>
        <tissue evidence="12">Mixed pool</tissue>
    </source>
</reference>
<gene>
    <name evidence="12" type="ORF">Ocin01_05967</name>
</gene>
<keyword evidence="5 10" id="KW-0378">Hydrolase</keyword>
<keyword evidence="4" id="KW-0732">Signal</keyword>
<keyword evidence="7" id="KW-0865">Zymogen</keyword>
<dbReference type="PROSITE" id="PS00135">
    <property type="entry name" value="TRYPSIN_SER"/>
    <property type="match status" value="1"/>
</dbReference>
<dbReference type="InterPro" id="IPR001254">
    <property type="entry name" value="Trypsin_dom"/>
</dbReference>
<dbReference type="FunFam" id="2.40.10.10:FF:000146">
    <property type="entry name" value="Serine protease 53"/>
    <property type="match status" value="1"/>
</dbReference>
<evidence type="ECO:0000256" key="8">
    <source>
        <dbReference type="ARBA" id="ARBA00023157"/>
    </source>
</evidence>
<dbReference type="InterPro" id="IPR009003">
    <property type="entry name" value="Peptidase_S1_PA"/>
</dbReference>
<dbReference type="GO" id="GO:0005576">
    <property type="term" value="C:extracellular region"/>
    <property type="evidence" value="ECO:0007669"/>
    <property type="project" value="UniProtKB-SubCell"/>
</dbReference>
<dbReference type="Pfam" id="PF00089">
    <property type="entry name" value="Trypsin"/>
    <property type="match status" value="1"/>
</dbReference>
<dbReference type="GO" id="GO:0004252">
    <property type="term" value="F:serine-type endopeptidase activity"/>
    <property type="evidence" value="ECO:0007669"/>
    <property type="project" value="InterPro"/>
</dbReference>
<keyword evidence="2" id="KW-0964">Secreted</keyword>
<feature type="domain" description="Peptidase S1" evidence="11">
    <location>
        <begin position="130"/>
        <end position="374"/>
    </location>
</feature>
<evidence type="ECO:0000256" key="4">
    <source>
        <dbReference type="ARBA" id="ARBA00022729"/>
    </source>
</evidence>
<evidence type="ECO:0000256" key="1">
    <source>
        <dbReference type="ARBA" id="ARBA00004613"/>
    </source>
</evidence>
<dbReference type="SUPFAM" id="SSF50494">
    <property type="entry name" value="Trypsin-like serine proteases"/>
    <property type="match status" value="1"/>
</dbReference>
<dbReference type="PRINTS" id="PR00722">
    <property type="entry name" value="CHYMOTRYPSIN"/>
</dbReference>
<dbReference type="InterPro" id="IPR051487">
    <property type="entry name" value="Ser/Thr_Proteases_Immune/Dev"/>
</dbReference>
<evidence type="ECO:0000313" key="12">
    <source>
        <dbReference type="EMBL" id="ODN00707.1"/>
    </source>
</evidence>
<dbReference type="PROSITE" id="PS00134">
    <property type="entry name" value="TRYPSIN_HIS"/>
    <property type="match status" value="1"/>
</dbReference>
<dbReference type="OMA" id="TCANSKY"/>
<dbReference type="EMBL" id="LJIJ01000190">
    <property type="protein sequence ID" value="ODN00707.1"/>
    <property type="molecule type" value="Genomic_DNA"/>
</dbReference>
<dbReference type="GO" id="GO:0006508">
    <property type="term" value="P:proteolysis"/>
    <property type="evidence" value="ECO:0007669"/>
    <property type="project" value="UniProtKB-KW"/>
</dbReference>
<dbReference type="PROSITE" id="PS50240">
    <property type="entry name" value="TRYPSIN_DOM"/>
    <property type="match status" value="1"/>
</dbReference>
<accession>A0A1D2N623</accession>
<dbReference type="InterPro" id="IPR033116">
    <property type="entry name" value="TRYPSIN_SER"/>
</dbReference>
<keyword evidence="6 10" id="KW-0720">Serine protease</keyword>